<proteinExistence type="predicted"/>
<dbReference type="OrthoDB" id="3185297at2759"/>
<organism evidence="2 3">
    <name type="scientific">Phlebiopsis gigantea (strain 11061_1 CR5-6)</name>
    <name type="common">White-rot fungus</name>
    <name type="synonym">Peniophora gigantea</name>
    <dbReference type="NCBI Taxonomy" id="745531"/>
    <lineage>
        <taxon>Eukaryota</taxon>
        <taxon>Fungi</taxon>
        <taxon>Dikarya</taxon>
        <taxon>Basidiomycota</taxon>
        <taxon>Agaricomycotina</taxon>
        <taxon>Agaricomycetes</taxon>
        <taxon>Polyporales</taxon>
        <taxon>Phanerochaetaceae</taxon>
        <taxon>Phlebiopsis</taxon>
    </lineage>
</organism>
<dbReference type="STRING" id="745531.A0A0C3NBQ4"/>
<evidence type="ECO:0000313" key="3">
    <source>
        <dbReference type="Proteomes" id="UP000053257"/>
    </source>
</evidence>
<gene>
    <name evidence="2" type="ORF">PHLGIDRAFT_131037</name>
</gene>
<feature type="domain" description="Fungal-type protein kinase" evidence="1">
    <location>
        <begin position="128"/>
        <end position="251"/>
    </location>
</feature>
<protein>
    <recommendedName>
        <fullName evidence="1">Fungal-type protein kinase domain-containing protein</fullName>
    </recommendedName>
</protein>
<evidence type="ECO:0000313" key="2">
    <source>
        <dbReference type="EMBL" id="KIP01904.1"/>
    </source>
</evidence>
<dbReference type="EMBL" id="KN840724">
    <property type="protein sequence ID" value="KIP01904.1"/>
    <property type="molecule type" value="Genomic_DNA"/>
</dbReference>
<sequence length="268" mass="30377">MNESSATWEIDSAVPVALSFFEAHLLPPCPIPGGASVIESIAETLVKGICDTEKGTCLDSERPSEWATGEKRKLDTFDNFARIVLETYPLPSKARTTAFACNLNSTPSCYALRTHDTVFVYDPRSRATLPRWTDIAVPGDSEFKRTKEPLDRDNNTPNILRSMDQMMREDVRRRFVIGFTIEESTMRLWFCSRSDIFVSEHFDLLRNCAVAVDFIFRIAYATEEQLGWDQSIKRVALSSNNDKPQYDITVTDDDTATTKTFLSRCTRA</sequence>
<dbReference type="Proteomes" id="UP000053257">
    <property type="component" value="Unassembled WGS sequence"/>
</dbReference>
<accession>A0A0C3NBQ4</accession>
<dbReference type="InterPro" id="IPR040976">
    <property type="entry name" value="Pkinase_fungal"/>
</dbReference>
<reference evidence="2 3" key="1">
    <citation type="journal article" date="2014" name="PLoS Genet.">
        <title>Analysis of the Phlebiopsis gigantea genome, transcriptome and secretome provides insight into its pioneer colonization strategies of wood.</title>
        <authorList>
            <person name="Hori C."/>
            <person name="Ishida T."/>
            <person name="Igarashi K."/>
            <person name="Samejima M."/>
            <person name="Suzuki H."/>
            <person name="Master E."/>
            <person name="Ferreira P."/>
            <person name="Ruiz-Duenas F.J."/>
            <person name="Held B."/>
            <person name="Canessa P."/>
            <person name="Larrondo L.F."/>
            <person name="Schmoll M."/>
            <person name="Druzhinina I.S."/>
            <person name="Kubicek C.P."/>
            <person name="Gaskell J.A."/>
            <person name="Kersten P."/>
            <person name="St John F."/>
            <person name="Glasner J."/>
            <person name="Sabat G."/>
            <person name="Splinter BonDurant S."/>
            <person name="Syed K."/>
            <person name="Yadav J."/>
            <person name="Mgbeahuruike A.C."/>
            <person name="Kovalchuk A."/>
            <person name="Asiegbu F.O."/>
            <person name="Lackner G."/>
            <person name="Hoffmeister D."/>
            <person name="Rencoret J."/>
            <person name="Gutierrez A."/>
            <person name="Sun H."/>
            <person name="Lindquist E."/>
            <person name="Barry K."/>
            <person name="Riley R."/>
            <person name="Grigoriev I.V."/>
            <person name="Henrissat B."/>
            <person name="Kues U."/>
            <person name="Berka R.M."/>
            <person name="Martinez A.T."/>
            <person name="Covert S.F."/>
            <person name="Blanchette R.A."/>
            <person name="Cullen D."/>
        </authorList>
    </citation>
    <scope>NUCLEOTIDE SEQUENCE [LARGE SCALE GENOMIC DNA]</scope>
    <source>
        <strain evidence="2 3">11061_1 CR5-6</strain>
    </source>
</reference>
<evidence type="ECO:0000259" key="1">
    <source>
        <dbReference type="Pfam" id="PF17667"/>
    </source>
</evidence>
<dbReference type="AlphaFoldDB" id="A0A0C3NBQ4"/>
<keyword evidence="3" id="KW-1185">Reference proteome</keyword>
<name>A0A0C3NBQ4_PHLG1</name>
<dbReference type="Pfam" id="PF17667">
    <property type="entry name" value="Pkinase_fungal"/>
    <property type="match status" value="1"/>
</dbReference>
<dbReference type="HOGENOM" id="CLU_1038670_0_0_1"/>